<evidence type="ECO:0000256" key="7">
    <source>
        <dbReference type="ARBA" id="ARBA00049158"/>
    </source>
</evidence>
<dbReference type="PANTHER" id="PTHR21039:SF0">
    <property type="entry name" value="HISTIDINOL-PHOSPHATASE"/>
    <property type="match status" value="1"/>
</dbReference>
<reference evidence="10 12" key="1">
    <citation type="submission" date="2017-09" db="EMBL/GenBank/DDBJ databases">
        <title>Complete Genome Sequences of Two Strains of the Meat Spoilage Bacterium Brochothrix thermosphacta Isolated from Ground Chicken.</title>
        <authorList>
            <person name="Paoli G.C."/>
            <person name="Wijey C."/>
            <person name="Chen C.-Y."/>
            <person name="Nguyen L."/>
            <person name="Yan X."/>
            <person name="Irwin P.L."/>
        </authorList>
    </citation>
    <scope>NUCLEOTIDE SEQUENCE [LARGE SCALE GENOMIC DNA]</scope>
    <source>
        <strain evidence="10 12">BI</strain>
    </source>
</reference>
<name>A0A1D2KG52_BROTH</name>
<dbReference type="EMBL" id="CP023483">
    <property type="protein sequence ID" value="ATF25753.1"/>
    <property type="molecule type" value="Genomic_DNA"/>
</dbReference>
<keyword evidence="4 8" id="KW-0028">Amino-acid biosynthesis</keyword>
<dbReference type="Gene3D" id="3.20.20.140">
    <property type="entry name" value="Metal-dependent hydrolases"/>
    <property type="match status" value="1"/>
</dbReference>
<dbReference type="SUPFAM" id="SSF89550">
    <property type="entry name" value="PHP domain-like"/>
    <property type="match status" value="1"/>
</dbReference>
<comment type="similarity">
    <text evidence="2 8">Belongs to the PHP hydrolase family. HisK subfamily.</text>
</comment>
<protein>
    <recommendedName>
        <fullName evidence="3 8">Histidinol-phosphatase</fullName>
        <shortName evidence="8">HolPase</shortName>
        <ecNumber evidence="3 8">3.1.3.15</ecNumber>
    </recommendedName>
</protein>
<evidence type="ECO:0000256" key="6">
    <source>
        <dbReference type="ARBA" id="ARBA00023102"/>
    </source>
</evidence>
<gene>
    <name evidence="11" type="ORF">BTBSAS_170032</name>
    <name evidence="10" type="ORF">CNY62_04735</name>
</gene>
<dbReference type="UniPathway" id="UPA00031">
    <property type="reaction ID" value="UER00013"/>
</dbReference>
<dbReference type="GO" id="GO:0000105">
    <property type="term" value="P:L-histidine biosynthetic process"/>
    <property type="evidence" value="ECO:0007669"/>
    <property type="project" value="UniProtKB-UniRule"/>
</dbReference>
<evidence type="ECO:0000313" key="12">
    <source>
        <dbReference type="Proteomes" id="UP000243591"/>
    </source>
</evidence>
<dbReference type="Proteomes" id="UP000243591">
    <property type="component" value="Chromosome"/>
</dbReference>
<evidence type="ECO:0000256" key="8">
    <source>
        <dbReference type="RuleBase" id="RU366003"/>
    </source>
</evidence>
<evidence type="ECO:0000256" key="4">
    <source>
        <dbReference type="ARBA" id="ARBA00022605"/>
    </source>
</evidence>
<feature type="domain" description="PHP" evidence="9">
    <location>
        <begin position="5"/>
        <end position="187"/>
    </location>
</feature>
<evidence type="ECO:0000313" key="13">
    <source>
        <dbReference type="Proteomes" id="UP000270190"/>
    </source>
</evidence>
<dbReference type="Pfam" id="PF02811">
    <property type="entry name" value="PHP"/>
    <property type="match status" value="1"/>
</dbReference>
<evidence type="ECO:0000256" key="2">
    <source>
        <dbReference type="ARBA" id="ARBA00009152"/>
    </source>
</evidence>
<dbReference type="GO" id="GO:0004401">
    <property type="term" value="F:histidinol-phosphatase activity"/>
    <property type="evidence" value="ECO:0007669"/>
    <property type="project" value="UniProtKB-UniRule"/>
</dbReference>
<dbReference type="Proteomes" id="UP000270190">
    <property type="component" value="Unassembled WGS sequence"/>
</dbReference>
<dbReference type="EC" id="3.1.3.15" evidence="3 8"/>
<accession>A0A1D2KG52</accession>
<dbReference type="InterPro" id="IPR004013">
    <property type="entry name" value="PHP_dom"/>
</dbReference>
<dbReference type="GO" id="GO:0005737">
    <property type="term" value="C:cytoplasm"/>
    <property type="evidence" value="ECO:0007669"/>
    <property type="project" value="TreeGrafter"/>
</dbReference>
<evidence type="ECO:0000313" key="10">
    <source>
        <dbReference type="EMBL" id="ATF25753.1"/>
    </source>
</evidence>
<keyword evidence="6 8" id="KW-0368">Histidine biosynthesis</keyword>
<comment type="catalytic activity">
    <reaction evidence="7 8">
        <text>L-histidinol phosphate + H2O = L-histidinol + phosphate</text>
        <dbReference type="Rhea" id="RHEA:14465"/>
        <dbReference type="ChEBI" id="CHEBI:15377"/>
        <dbReference type="ChEBI" id="CHEBI:43474"/>
        <dbReference type="ChEBI" id="CHEBI:57699"/>
        <dbReference type="ChEBI" id="CHEBI:57980"/>
        <dbReference type="EC" id="3.1.3.15"/>
    </reaction>
</comment>
<dbReference type="InterPro" id="IPR010140">
    <property type="entry name" value="Histidinol_P_phosphatase_HisJ"/>
</dbReference>
<dbReference type="OrthoDB" id="9775255at2"/>
<evidence type="ECO:0000259" key="9">
    <source>
        <dbReference type="Pfam" id="PF02811"/>
    </source>
</evidence>
<dbReference type="AlphaFoldDB" id="A0A1D2KG52"/>
<keyword evidence="5 8" id="KW-0378">Hydrolase</keyword>
<dbReference type="RefSeq" id="WP_069118365.1">
    <property type="nucleotide sequence ID" value="NZ_CBCPHX010000012.1"/>
</dbReference>
<keyword evidence="12" id="KW-1185">Reference proteome</keyword>
<dbReference type="PANTHER" id="PTHR21039">
    <property type="entry name" value="HISTIDINOL PHOSPHATASE-RELATED"/>
    <property type="match status" value="1"/>
</dbReference>
<sequence length="258" mass="30032">MKRYDQHMHTHFSPDSEETLANYLKISQGTLVTTEHLDFHDFYNNEQDTVLDYDAYSATIAQLEATSGRRIRKGLEVGFTVESKEKILAYLEGKEFDVLLLSVHQNGRYDYLQPVVKKKEVRQVMHEYFGLLLIAIQHFPQANILSHFDYGIRLFDVTLEEFQKHKTVLTAILKRMKTNKIALELNTRSMYEYGNVALYEQMIEWYVTMGGQRFSIGSDAHSVAHYGFHFKDAIALLKKHCVTKIAVYDQQHAIFKPI</sequence>
<dbReference type="GeneID" id="66537652"/>
<reference evidence="13" key="3">
    <citation type="submission" date="2018-04" db="EMBL/GenBank/DDBJ databases">
        <authorList>
            <person name="Illikoud N."/>
        </authorList>
    </citation>
    <scope>NUCLEOTIDE SEQUENCE [LARGE SCALE GENOMIC DNA]</scope>
</reference>
<organism evidence="10 12">
    <name type="scientific">Brochothrix thermosphacta</name>
    <name type="common">Microbacterium thermosphactum</name>
    <dbReference type="NCBI Taxonomy" id="2756"/>
    <lineage>
        <taxon>Bacteria</taxon>
        <taxon>Bacillati</taxon>
        <taxon>Bacillota</taxon>
        <taxon>Bacilli</taxon>
        <taxon>Bacillales</taxon>
        <taxon>Listeriaceae</taxon>
        <taxon>Brochothrix</taxon>
    </lineage>
</organism>
<evidence type="ECO:0000256" key="1">
    <source>
        <dbReference type="ARBA" id="ARBA00004970"/>
    </source>
</evidence>
<proteinExistence type="inferred from homology"/>
<evidence type="ECO:0000256" key="3">
    <source>
        <dbReference type="ARBA" id="ARBA00013085"/>
    </source>
</evidence>
<evidence type="ECO:0000313" key="11">
    <source>
        <dbReference type="EMBL" id="SPP27639.1"/>
    </source>
</evidence>
<dbReference type="InterPro" id="IPR016195">
    <property type="entry name" value="Pol/histidinol_Pase-like"/>
</dbReference>
<dbReference type="STRING" id="2756.BFR44_07125"/>
<dbReference type="KEGG" id="bths:CNY62_04735"/>
<dbReference type="EMBL" id="OUNC01000009">
    <property type="protein sequence ID" value="SPP27639.1"/>
    <property type="molecule type" value="Genomic_DNA"/>
</dbReference>
<comment type="pathway">
    <text evidence="1 8">Amino-acid biosynthesis; L-histidine biosynthesis; L-histidine from 5-phospho-alpha-D-ribose 1-diphosphate: step 8/9.</text>
</comment>
<evidence type="ECO:0000256" key="5">
    <source>
        <dbReference type="ARBA" id="ARBA00022801"/>
    </source>
</evidence>
<reference evidence="11" key="2">
    <citation type="submission" date="2018-04" db="EMBL/GenBank/DDBJ databases">
        <authorList>
            <person name="Go L.Y."/>
            <person name="Mitchell J.A."/>
        </authorList>
    </citation>
    <scope>NUCLEOTIDE SEQUENCE</scope>
    <source>
        <strain evidence="11">BSAS1 3</strain>
    </source>
</reference>